<dbReference type="GO" id="GO:0003676">
    <property type="term" value="F:nucleic acid binding"/>
    <property type="evidence" value="ECO:0007669"/>
    <property type="project" value="InterPro"/>
</dbReference>
<protein>
    <recommendedName>
        <fullName evidence="1">Predicted 3'-5' exonuclease PolB-like domain-containing protein</fullName>
    </recommendedName>
</protein>
<organism evidence="2">
    <name type="scientific">marine sediment metagenome</name>
    <dbReference type="NCBI Taxonomy" id="412755"/>
    <lineage>
        <taxon>unclassified sequences</taxon>
        <taxon>metagenomes</taxon>
        <taxon>ecological metagenomes</taxon>
    </lineage>
</organism>
<dbReference type="Gene3D" id="3.30.420.10">
    <property type="entry name" value="Ribonuclease H-like superfamily/Ribonuclease H"/>
    <property type="match status" value="1"/>
</dbReference>
<dbReference type="AlphaFoldDB" id="A0A0F9W9V0"/>
<dbReference type="SUPFAM" id="SSF53098">
    <property type="entry name" value="Ribonuclease H-like"/>
    <property type="match status" value="1"/>
</dbReference>
<evidence type="ECO:0000259" key="1">
    <source>
        <dbReference type="Pfam" id="PF10108"/>
    </source>
</evidence>
<dbReference type="Pfam" id="PF10108">
    <property type="entry name" value="DNA_pol_B_exo2"/>
    <property type="match status" value="1"/>
</dbReference>
<feature type="domain" description="Predicted 3'-5' exonuclease PolB-like" evidence="1">
    <location>
        <begin position="66"/>
        <end position="230"/>
    </location>
</feature>
<dbReference type="InterPro" id="IPR012337">
    <property type="entry name" value="RNaseH-like_sf"/>
</dbReference>
<sequence>MIDDKLFFELETLPTIDPDLIADIAAGVTHPAAMKKAETIAAWEADHRDAAIKEAVAKTALDGGLGRIASIAWAVADGEIVAGTSATDDGYAEAQERWLIEGFFAVAEGLYREYRSQPVLVGHHIVGFDIRWIWKRAIVLGIRVPDWWPVDARPWSQDVPDTMVMWEGARGWISQDRLARILGLPGKGDVDGSQVSALWEAGEYERVREYNADDVATVRAIWQRITGWQPAVEARAAA</sequence>
<dbReference type="EMBL" id="LAZR01000200">
    <property type="protein sequence ID" value="KKN82476.1"/>
    <property type="molecule type" value="Genomic_DNA"/>
</dbReference>
<gene>
    <name evidence="2" type="ORF">LCGC14_0308980</name>
</gene>
<name>A0A0F9W9V0_9ZZZZ</name>
<dbReference type="InterPro" id="IPR036397">
    <property type="entry name" value="RNaseH_sf"/>
</dbReference>
<comment type="caution">
    <text evidence="2">The sequence shown here is derived from an EMBL/GenBank/DDBJ whole genome shotgun (WGS) entry which is preliminary data.</text>
</comment>
<proteinExistence type="predicted"/>
<reference evidence="2" key="1">
    <citation type="journal article" date="2015" name="Nature">
        <title>Complex archaea that bridge the gap between prokaryotes and eukaryotes.</title>
        <authorList>
            <person name="Spang A."/>
            <person name="Saw J.H."/>
            <person name="Jorgensen S.L."/>
            <person name="Zaremba-Niedzwiedzka K."/>
            <person name="Martijn J."/>
            <person name="Lind A.E."/>
            <person name="van Eijk R."/>
            <person name="Schleper C."/>
            <person name="Guy L."/>
            <person name="Ettema T.J."/>
        </authorList>
    </citation>
    <scope>NUCLEOTIDE SEQUENCE</scope>
</reference>
<accession>A0A0F9W9V0</accession>
<dbReference type="InterPro" id="IPR019288">
    <property type="entry name" value="3'-5'_exonuclease_PolB-like"/>
</dbReference>
<evidence type="ECO:0000313" key="2">
    <source>
        <dbReference type="EMBL" id="KKN82476.1"/>
    </source>
</evidence>